<dbReference type="AlphaFoldDB" id="A0A0W0VNB8"/>
<dbReference type="EMBL" id="LNYK01000014">
    <property type="protein sequence ID" value="KTD21664.1"/>
    <property type="molecule type" value="Genomic_DNA"/>
</dbReference>
<evidence type="ECO:0000259" key="1">
    <source>
        <dbReference type="Pfam" id="PF13521"/>
    </source>
</evidence>
<dbReference type="Pfam" id="PF13521">
    <property type="entry name" value="AAA_28"/>
    <property type="match status" value="1"/>
</dbReference>
<feature type="domain" description="NadR/Ttd14 AAA" evidence="1">
    <location>
        <begin position="17"/>
        <end position="176"/>
    </location>
</feature>
<evidence type="ECO:0000313" key="2">
    <source>
        <dbReference type="EMBL" id="KTD21664.1"/>
    </source>
</evidence>
<accession>A0A0W0VNB8</accession>
<dbReference type="RefSeq" id="WP_237758257.1">
    <property type="nucleotide sequence ID" value="NZ_CAAAHZ010000002.1"/>
</dbReference>
<organism evidence="2 3">
    <name type="scientific">Legionella londiniensis</name>
    <dbReference type="NCBI Taxonomy" id="45068"/>
    <lineage>
        <taxon>Bacteria</taxon>
        <taxon>Pseudomonadati</taxon>
        <taxon>Pseudomonadota</taxon>
        <taxon>Gammaproteobacteria</taxon>
        <taxon>Legionellales</taxon>
        <taxon>Legionellaceae</taxon>
        <taxon>Legionella</taxon>
    </lineage>
</organism>
<comment type="caution">
    <text evidence="2">The sequence shown here is derived from an EMBL/GenBank/DDBJ whole genome shotgun (WGS) entry which is preliminary data.</text>
</comment>
<dbReference type="STRING" id="45068.Llon_0829"/>
<sequence length="194" mass="22561">MDKFISKADMAIQTNWCIITGPPSSGKTTLINALSVQGYQTAPEIARAYLTYLLSAGEIRQFHNRGEAALQDKIFSLKLEREQQLPVNDLIFFDRDLPDSLGYYRYYHLNTDKILKKMRHYRYKHVFFLEGLPVIYDNIRYEDEVTAKQLGQYIYDAYLELGYEAVKIPPVSVEKRIEMILKIVRDHANNQGSI</sequence>
<reference evidence="2 3" key="1">
    <citation type="submission" date="2015-11" db="EMBL/GenBank/DDBJ databases">
        <title>Genomic analysis of 38 Legionella species identifies large and diverse effector repertoires.</title>
        <authorList>
            <person name="Burstein D."/>
            <person name="Amaro F."/>
            <person name="Zusman T."/>
            <person name="Lifshitz Z."/>
            <person name="Cohen O."/>
            <person name="Gilbert J.A."/>
            <person name="Pupko T."/>
            <person name="Shuman H.A."/>
            <person name="Segal G."/>
        </authorList>
    </citation>
    <scope>NUCLEOTIDE SEQUENCE [LARGE SCALE GENOMIC DNA]</scope>
    <source>
        <strain evidence="2 3">ATCC 49505</strain>
    </source>
</reference>
<keyword evidence="3" id="KW-1185">Reference proteome</keyword>
<dbReference type="InterPro" id="IPR027417">
    <property type="entry name" value="P-loop_NTPase"/>
</dbReference>
<dbReference type="PATRIC" id="fig|45068.5.peg.885"/>
<dbReference type="InterPro" id="IPR038727">
    <property type="entry name" value="NadR/Ttd14_AAA_dom"/>
</dbReference>
<dbReference type="SUPFAM" id="SSF52540">
    <property type="entry name" value="P-loop containing nucleoside triphosphate hydrolases"/>
    <property type="match status" value="1"/>
</dbReference>
<proteinExistence type="predicted"/>
<gene>
    <name evidence="2" type="ORF">Llon_0829</name>
</gene>
<name>A0A0W0VNB8_9GAMM</name>
<protein>
    <submittedName>
        <fullName evidence="2">ATPase</fullName>
    </submittedName>
</protein>
<evidence type="ECO:0000313" key="3">
    <source>
        <dbReference type="Proteomes" id="UP000054997"/>
    </source>
</evidence>
<dbReference type="Gene3D" id="3.40.50.300">
    <property type="entry name" value="P-loop containing nucleotide triphosphate hydrolases"/>
    <property type="match status" value="1"/>
</dbReference>
<dbReference type="Proteomes" id="UP000054997">
    <property type="component" value="Unassembled WGS sequence"/>
</dbReference>